<name>A0A2V0PLS0_9CHLO</name>
<feature type="compositionally biased region" description="Pro residues" evidence="1">
    <location>
        <begin position="120"/>
        <end position="130"/>
    </location>
</feature>
<feature type="compositionally biased region" description="Low complexity" evidence="1">
    <location>
        <begin position="131"/>
        <end position="140"/>
    </location>
</feature>
<accession>A0A2V0PLS0</accession>
<feature type="region of interest" description="Disordered" evidence="1">
    <location>
        <begin position="100"/>
        <end position="159"/>
    </location>
</feature>
<proteinExistence type="predicted"/>
<evidence type="ECO:0000313" key="2">
    <source>
        <dbReference type="EMBL" id="GBF98800.1"/>
    </source>
</evidence>
<dbReference type="OrthoDB" id="532355at2759"/>
<dbReference type="InParanoid" id="A0A2V0PLS0"/>
<reference evidence="2 3" key="1">
    <citation type="journal article" date="2018" name="Sci. Rep.">
        <title>Raphidocelis subcapitata (=Pseudokirchneriella subcapitata) provides an insight into genome evolution and environmental adaptations in the Sphaeropleales.</title>
        <authorList>
            <person name="Suzuki S."/>
            <person name="Yamaguchi H."/>
            <person name="Nakajima N."/>
            <person name="Kawachi M."/>
        </authorList>
    </citation>
    <scope>NUCLEOTIDE SEQUENCE [LARGE SCALE GENOMIC DNA]</scope>
    <source>
        <strain evidence="2 3">NIES-35</strain>
    </source>
</reference>
<gene>
    <name evidence="2" type="ORF">Rsub_11382</name>
</gene>
<protein>
    <submittedName>
        <fullName evidence="2">Uncharacterized protein</fullName>
    </submittedName>
</protein>
<feature type="compositionally biased region" description="Pro residues" evidence="1">
    <location>
        <begin position="141"/>
        <end position="152"/>
    </location>
</feature>
<feature type="compositionally biased region" description="Low complexity" evidence="1">
    <location>
        <begin position="100"/>
        <end position="119"/>
    </location>
</feature>
<sequence>MACASRASWNMTVDFVDSSGELGELYALLQPCCARTPTTTFLGVSPPVRSGAANPWAHDAAWARSAYSASSTNLEALRELDCAGGRPFLRDADAPTAAAAAAGAAPHAPADAPADAPAAAAPPPGPPPARRGPAGAEPGCGAPPPAPAPAPPAAGRACGKQHALEPFSCRAVYYALPA</sequence>
<evidence type="ECO:0000313" key="3">
    <source>
        <dbReference type="Proteomes" id="UP000247498"/>
    </source>
</evidence>
<dbReference type="EMBL" id="BDRX01000135">
    <property type="protein sequence ID" value="GBF98800.1"/>
    <property type="molecule type" value="Genomic_DNA"/>
</dbReference>
<keyword evidence="3" id="KW-1185">Reference proteome</keyword>
<comment type="caution">
    <text evidence="2">The sequence shown here is derived from an EMBL/GenBank/DDBJ whole genome shotgun (WGS) entry which is preliminary data.</text>
</comment>
<dbReference type="Proteomes" id="UP000247498">
    <property type="component" value="Unassembled WGS sequence"/>
</dbReference>
<evidence type="ECO:0000256" key="1">
    <source>
        <dbReference type="SAM" id="MobiDB-lite"/>
    </source>
</evidence>
<organism evidence="2 3">
    <name type="scientific">Raphidocelis subcapitata</name>
    <dbReference type="NCBI Taxonomy" id="307507"/>
    <lineage>
        <taxon>Eukaryota</taxon>
        <taxon>Viridiplantae</taxon>
        <taxon>Chlorophyta</taxon>
        <taxon>core chlorophytes</taxon>
        <taxon>Chlorophyceae</taxon>
        <taxon>CS clade</taxon>
        <taxon>Sphaeropleales</taxon>
        <taxon>Selenastraceae</taxon>
        <taxon>Raphidocelis</taxon>
    </lineage>
</organism>
<dbReference type="AlphaFoldDB" id="A0A2V0PLS0"/>